<dbReference type="PANTHER" id="PTHR47926:SF432">
    <property type="entry name" value="(WILD MALAYSIAN BANANA) HYPOTHETICAL PROTEIN"/>
    <property type="match status" value="1"/>
</dbReference>
<keyword evidence="1" id="KW-0677">Repeat</keyword>
<gene>
    <name evidence="4" type="primary">LOC111285005</name>
</gene>
<evidence type="ECO:0000256" key="1">
    <source>
        <dbReference type="ARBA" id="ARBA00022737"/>
    </source>
</evidence>
<dbReference type="Pfam" id="PF13041">
    <property type="entry name" value="PPR_2"/>
    <property type="match status" value="1"/>
</dbReference>
<organism evidence="3 4">
    <name type="scientific">Durio zibethinus</name>
    <name type="common">Durian</name>
    <dbReference type="NCBI Taxonomy" id="66656"/>
    <lineage>
        <taxon>Eukaryota</taxon>
        <taxon>Viridiplantae</taxon>
        <taxon>Streptophyta</taxon>
        <taxon>Embryophyta</taxon>
        <taxon>Tracheophyta</taxon>
        <taxon>Spermatophyta</taxon>
        <taxon>Magnoliopsida</taxon>
        <taxon>eudicotyledons</taxon>
        <taxon>Gunneridae</taxon>
        <taxon>Pentapetalae</taxon>
        <taxon>rosids</taxon>
        <taxon>malvids</taxon>
        <taxon>Malvales</taxon>
        <taxon>Malvaceae</taxon>
        <taxon>Helicteroideae</taxon>
        <taxon>Durio</taxon>
    </lineage>
</organism>
<proteinExistence type="predicted"/>
<evidence type="ECO:0000313" key="4">
    <source>
        <dbReference type="RefSeq" id="XP_022729945.1"/>
    </source>
</evidence>
<dbReference type="AlphaFoldDB" id="A0A6P5XP55"/>
<accession>A0A6P5XP55</accession>
<dbReference type="Pfam" id="PF20431">
    <property type="entry name" value="E_motif"/>
    <property type="match status" value="1"/>
</dbReference>
<dbReference type="InterPro" id="IPR011990">
    <property type="entry name" value="TPR-like_helical_dom_sf"/>
</dbReference>
<dbReference type="GeneID" id="111285005"/>
<dbReference type="PANTHER" id="PTHR47926">
    <property type="entry name" value="PENTATRICOPEPTIDE REPEAT-CONTAINING PROTEIN"/>
    <property type="match status" value="1"/>
</dbReference>
<evidence type="ECO:0000256" key="2">
    <source>
        <dbReference type="PROSITE-ProRule" id="PRU00708"/>
    </source>
</evidence>
<dbReference type="GO" id="GO:0003723">
    <property type="term" value="F:RNA binding"/>
    <property type="evidence" value="ECO:0007669"/>
    <property type="project" value="InterPro"/>
</dbReference>
<dbReference type="InterPro" id="IPR046960">
    <property type="entry name" value="PPR_At4g14850-like_plant"/>
</dbReference>
<evidence type="ECO:0000313" key="3">
    <source>
        <dbReference type="Proteomes" id="UP000515121"/>
    </source>
</evidence>
<dbReference type="GO" id="GO:0009451">
    <property type="term" value="P:RNA modification"/>
    <property type="evidence" value="ECO:0007669"/>
    <property type="project" value="InterPro"/>
</dbReference>
<dbReference type="OrthoDB" id="185373at2759"/>
<dbReference type="RefSeq" id="XP_022729945.1">
    <property type="nucleotide sequence ID" value="XM_022874210.1"/>
</dbReference>
<dbReference type="KEGG" id="dzi:111285005"/>
<keyword evidence="3" id="KW-1185">Reference proteome</keyword>
<dbReference type="Pfam" id="PF01535">
    <property type="entry name" value="PPR"/>
    <property type="match status" value="4"/>
</dbReference>
<sequence>MIWLRSALVVGRRKNGALICGLGVMENERELGCLLKCCSNLKHVEQAHGFMVRRALDHNKFILSQFIKTCFSLGFSDYAYFVFAFSAQTRSHIYVFNTMIKVLTLSHSAFEAFLVYKSIGSANLQPDSYSFPFVLKAVVDLQALHLGTQIHCQTICAGLDSNIHVISALIQMYSSCACILGARKLFDHACLNLVSMDDFAIWNAMIAGYAKVGDPDTAWGLLERMPQTQTNAVLICWTAVIAGYAQMDHPNEAIAVFRRMQLENVKPDEIAMLAVLSACAHFGAIQVKFGECIHGYIHKRGFYQMVPLQNALIEMYAKSGNICKALQVFENMNHKTVITWTTIVSALAFHGLGTQALHMFSRMETAEVKPNDITFIAILSACTHVGLVDLGRYYFNTMQSKYGVQPKIQHYGCLIDLFGRAGYLEEALELVSQMPFKPNAAIWGSLLAASNIHADAELGEFALLHLIKLEPWNSGNYALLSNIYASAGRWDKSVMTRKMMRDKGVRKMPGWSFIQVSDRAHQFIAGDTSHPQFDSIHGILFNINEQMKIAHHLLNEFGELLDFDG</sequence>
<reference evidence="4" key="1">
    <citation type="submission" date="2025-08" db="UniProtKB">
        <authorList>
            <consortium name="RefSeq"/>
        </authorList>
    </citation>
    <scope>IDENTIFICATION</scope>
    <source>
        <tissue evidence="4">Fruit stalk</tissue>
    </source>
</reference>
<dbReference type="NCBIfam" id="TIGR00756">
    <property type="entry name" value="PPR"/>
    <property type="match status" value="3"/>
</dbReference>
<feature type="repeat" description="PPR" evidence="2">
    <location>
        <begin position="336"/>
        <end position="370"/>
    </location>
</feature>
<dbReference type="InterPro" id="IPR046848">
    <property type="entry name" value="E_motif"/>
</dbReference>
<protein>
    <submittedName>
        <fullName evidence="4">Pentatricopeptide repeat-containing protein At5g56310 isoform X1</fullName>
    </submittedName>
</protein>
<dbReference type="Gene3D" id="1.25.40.10">
    <property type="entry name" value="Tetratricopeptide repeat domain"/>
    <property type="match status" value="3"/>
</dbReference>
<dbReference type="FunFam" id="1.25.40.10:FF:000242">
    <property type="entry name" value="Pentatricopeptide repeat-containing protein"/>
    <property type="match status" value="1"/>
</dbReference>
<dbReference type="InterPro" id="IPR002885">
    <property type="entry name" value="PPR_rpt"/>
</dbReference>
<dbReference type="Proteomes" id="UP000515121">
    <property type="component" value="Unplaced"/>
</dbReference>
<name>A0A6P5XP55_DURZI</name>
<feature type="repeat" description="PPR" evidence="2">
    <location>
        <begin position="198"/>
        <end position="232"/>
    </location>
</feature>
<feature type="repeat" description="PPR" evidence="2">
    <location>
        <begin position="233"/>
        <end position="267"/>
    </location>
</feature>
<dbReference type="PROSITE" id="PS51375">
    <property type="entry name" value="PPR"/>
    <property type="match status" value="3"/>
</dbReference>